<dbReference type="PROSITE" id="PS00137">
    <property type="entry name" value="SUBTILASE_HIS"/>
    <property type="match status" value="1"/>
</dbReference>
<dbReference type="EMBL" id="KZ302127">
    <property type="protein sequence ID" value="PFH47214.1"/>
    <property type="molecule type" value="Genomic_DNA"/>
</dbReference>
<dbReference type="InterPro" id="IPR022398">
    <property type="entry name" value="Peptidase_S8_His-AS"/>
</dbReference>
<dbReference type="InterPro" id="IPR037045">
    <property type="entry name" value="S8pro/Inhibitor_I9_sf"/>
</dbReference>
<sequence length="388" mass="39518">MKFFTGTLALLAAAVPIFGAPTEFITVEKAVGETSGKFIVMLKDGVDKASVLSKISTNAIDQWEIINGFSAKLDENALNALRAHEGVKSIAEDGVVHTMSTVSESSTAWGLQRLSQAGSLGRTDDSSLTFSYTYDSSAGAGVDIYIVDTGINTSHDDFGGRARWGATFGHYRDADGNGHGTHVSGTAAGTRFGVAKQASLIAVKVLSDQGSGFVSDIVSGLNFVLQQAGASGRPSVVSMSLGGGASTPLDDAVQQLTSAGIHVVVAAGNDNADAINSSPARAPSAITVGASTISDARASFSNFGSIVDIFAPGLNVWSDWIGSNTATNMISGTSMATPHVSGLVAYLIGLQGNVSPAAMTTKIQSLAVKGVLTGIPSGTINALAQNGI</sequence>
<evidence type="ECO:0000256" key="3">
    <source>
        <dbReference type="ARBA" id="ARBA00022801"/>
    </source>
</evidence>
<evidence type="ECO:0000256" key="2">
    <source>
        <dbReference type="ARBA" id="ARBA00022670"/>
    </source>
</evidence>
<evidence type="ECO:0000259" key="9">
    <source>
        <dbReference type="Pfam" id="PF05922"/>
    </source>
</evidence>
<dbReference type="GO" id="GO:0004252">
    <property type="term" value="F:serine-type endopeptidase activity"/>
    <property type="evidence" value="ECO:0007669"/>
    <property type="project" value="UniProtKB-UniRule"/>
</dbReference>
<dbReference type="GO" id="GO:0006508">
    <property type="term" value="P:proteolysis"/>
    <property type="evidence" value="ECO:0007669"/>
    <property type="project" value="UniProtKB-KW"/>
</dbReference>
<dbReference type="InterPro" id="IPR036852">
    <property type="entry name" value="Peptidase_S8/S53_dom_sf"/>
</dbReference>
<evidence type="ECO:0000313" key="11">
    <source>
        <dbReference type="Proteomes" id="UP000242287"/>
    </source>
</evidence>
<dbReference type="InterPro" id="IPR034193">
    <property type="entry name" value="PCSK9_ProteinaseK-like"/>
</dbReference>
<accession>A0A2A9ND27</accession>
<dbReference type="Gene3D" id="3.40.50.200">
    <property type="entry name" value="Peptidase S8/S53 domain"/>
    <property type="match status" value="1"/>
</dbReference>
<dbReference type="PROSITE" id="PS00138">
    <property type="entry name" value="SUBTILASE_SER"/>
    <property type="match status" value="1"/>
</dbReference>
<keyword evidence="4 5" id="KW-0720">Serine protease</keyword>
<keyword evidence="7" id="KW-0732">Signal</keyword>
<dbReference type="InterPro" id="IPR023828">
    <property type="entry name" value="Peptidase_S8_Ser-AS"/>
</dbReference>
<feature type="signal peptide" evidence="7">
    <location>
        <begin position="1"/>
        <end position="19"/>
    </location>
</feature>
<dbReference type="STRING" id="703135.A0A2A9ND27"/>
<dbReference type="PRINTS" id="PR00723">
    <property type="entry name" value="SUBTILISIN"/>
</dbReference>
<evidence type="ECO:0000256" key="6">
    <source>
        <dbReference type="RuleBase" id="RU003355"/>
    </source>
</evidence>
<dbReference type="Gene3D" id="3.30.70.80">
    <property type="entry name" value="Peptidase S8 propeptide/proteinase inhibitor I9"/>
    <property type="match status" value="1"/>
</dbReference>
<dbReference type="AlphaFoldDB" id="A0A2A9ND27"/>
<dbReference type="PANTHER" id="PTHR43806">
    <property type="entry name" value="PEPTIDASE S8"/>
    <property type="match status" value="1"/>
</dbReference>
<dbReference type="InterPro" id="IPR000209">
    <property type="entry name" value="Peptidase_S8/S53_dom"/>
</dbReference>
<dbReference type="Proteomes" id="UP000242287">
    <property type="component" value="Unassembled WGS sequence"/>
</dbReference>
<evidence type="ECO:0000313" key="10">
    <source>
        <dbReference type="EMBL" id="PFH47214.1"/>
    </source>
</evidence>
<dbReference type="PROSITE" id="PS00136">
    <property type="entry name" value="SUBTILASE_ASP"/>
    <property type="match status" value="1"/>
</dbReference>
<keyword evidence="11" id="KW-1185">Reference proteome</keyword>
<feature type="active site" description="Charge relay system" evidence="5">
    <location>
        <position position="179"/>
    </location>
</feature>
<feature type="domain" description="Inhibitor I9" evidence="9">
    <location>
        <begin position="65"/>
        <end position="99"/>
    </location>
</feature>
<evidence type="ECO:0008006" key="12">
    <source>
        <dbReference type="Google" id="ProtNLM"/>
    </source>
</evidence>
<feature type="active site" description="Charge relay system" evidence="5">
    <location>
        <position position="148"/>
    </location>
</feature>
<dbReference type="Pfam" id="PF05922">
    <property type="entry name" value="Inhibitor_I9"/>
    <property type="match status" value="1"/>
</dbReference>
<dbReference type="SUPFAM" id="SSF52743">
    <property type="entry name" value="Subtilisin-like"/>
    <property type="match status" value="1"/>
</dbReference>
<evidence type="ECO:0000256" key="7">
    <source>
        <dbReference type="SAM" id="SignalP"/>
    </source>
</evidence>
<dbReference type="OrthoDB" id="19448at2759"/>
<dbReference type="InterPro" id="IPR010259">
    <property type="entry name" value="S8pro/Inhibitor_I9"/>
</dbReference>
<dbReference type="PANTHER" id="PTHR43806:SF58">
    <property type="entry name" value="ALKALINE PROTEASE 1-RELATED"/>
    <property type="match status" value="1"/>
</dbReference>
<name>A0A2A9ND27_9AGAR</name>
<evidence type="ECO:0000256" key="5">
    <source>
        <dbReference type="PROSITE-ProRule" id="PRU01240"/>
    </source>
</evidence>
<dbReference type="SUPFAM" id="SSF54897">
    <property type="entry name" value="Protease propeptides/inhibitors"/>
    <property type="match status" value="1"/>
</dbReference>
<keyword evidence="3 5" id="KW-0378">Hydrolase</keyword>
<evidence type="ECO:0000259" key="8">
    <source>
        <dbReference type="Pfam" id="PF00082"/>
    </source>
</evidence>
<evidence type="ECO:0000256" key="1">
    <source>
        <dbReference type="ARBA" id="ARBA00011073"/>
    </source>
</evidence>
<evidence type="ECO:0000256" key="4">
    <source>
        <dbReference type="ARBA" id="ARBA00022825"/>
    </source>
</evidence>
<dbReference type="InterPro" id="IPR050131">
    <property type="entry name" value="Peptidase_S8_subtilisin-like"/>
</dbReference>
<gene>
    <name evidence="10" type="ORF">AMATHDRAFT_50473</name>
</gene>
<dbReference type="Pfam" id="PF00082">
    <property type="entry name" value="Peptidase_S8"/>
    <property type="match status" value="1"/>
</dbReference>
<feature type="chain" id="PRO_5012360406" description="Peptidase S8/S53 domain-containing protein" evidence="7">
    <location>
        <begin position="20"/>
        <end position="388"/>
    </location>
</feature>
<proteinExistence type="inferred from homology"/>
<dbReference type="PROSITE" id="PS51892">
    <property type="entry name" value="SUBTILASE"/>
    <property type="match status" value="1"/>
</dbReference>
<protein>
    <recommendedName>
        <fullName evidence="12">Peptidase S8/S53 domain-containing protein</fullName>
    </recommendedName>
</protein>
<feature type="domain" description="Peptidase S8/S53" evidence="8">
    <location>
        <begin position="139"/>
        <end position="367"/>
    </location>
</feature>
<dbReference type="InterPro" id="IPR015500">
    <property type="entry name" value="Peptidase_S8_subtilisin-rel"/>
</dbReference>
<feature type="active site" description="Charge relay system" evidence="5">
    <location>
        <position position="334"/>
    </location>
</feature>
<keyword evidence="2 5" id="KW-0645">Protease</keyword>
<reference evidence="10 11" key="1">
    <citation type="submission" date="2014-02" db="EMBL/GenBank/DDBJ databases">
        <title>Transposable element dynamics among asymbiotic and ectomycorrhizal Amanita fungi.</title>
        <authorList>
            <consortium name="DOE Joint Genome Institute"/>
            <person name="Hess J."/>
            <person name="Skrede I."/>
            <person name="Wolfe B."/>
            <person name="LaButti K."/>
            <person name="Ohm R.A."/>
            <person name="Grigoriev I.V."/>
            <person name="Pringle A."/>
        </authorList>
    </citation>
    <scope>NUCLEOTIDE SEQUENCE [LARGE SCALE GENOMIC DNA]</scope>
    <source>
        <strain evidence="10 11">SKay4041</strain>
    </source>
</reference>
<dbReference type="FunFam" id="3.40.50.200:FF:000007">
    <property type="entry name" value="Subtilisin-like serine protease"/>
    <property type="match status" value="1"/>
</dbReference>
<dbReference type="GO" id="GO:0005615">
    <property type="term" value="C:extracellular space"/>
    <property type="evidence" value="ECO:0007669"/>
    <property type="project" value="TreeGrafter"/>
</dbReference>
<comment type="similarity">
    <text evidence="1 5 6">Belongs to the peptidase S8 family.</text>
</comment>
<organism evidence="10 11">
    <name type="scientific">Amanita thiersii Skay4041</name>
    <dbReference type="NCBI Taxonomy" id="703135"/>
    <lineage>
        <taxon>Eukaryota</taxon>
        <taxon>Fungi</taxon>
        <taxon>Dikarya</taxon>
        <taxon>Basidiomycota</taxon>
        <taxon>Agaricomycotina</taxon>
        <taxon>Agaricomycetes</taxon>
        <taxon>Agaricomycetidae</taxon>
        <taxon>Agaricales</taxon>
        <taxon>Pluteineae</taxon>
        <taxon>Amanitaceae</taxon>
        <taxon>Amanita</taxon>
    </lineage>
</organism>
<dbReference type="CDD" id="cd04077">
    <property type="entry name" value="Peptidases_S8_PCSK9_ProteinaseK_like"/>
    <property type="match status" value="1"/>
</dbReference>
<dbReference type="InterPro" id="IPR023827">
    <property type="entry name" value="Peptidase_S8_Asp-AS"/>
</dbReference>